<evidence type="ECO:0000256" key="3">
    <source>
        <dbReference type="ARBA" id="ARBA00023118"/>
    </source>
</evidence>
<dbReference type="Proteomes" id="UP000315753">
    <property type="component" value="Unassembled WGS sequence"/>
</dbReference>
<comment type="caution">
    <text evidence="8">The sequence shown here is derived from an EMBL/GenBank/DDBJ whole genome shotgun (WGS) entry which is preliminary data.</text>
</comment>
<dbReference type="GO" id="GO:0051607">
    <property type="term" value="P:defense response to virus"/>
    <property type="evidence" value="ECO:0007669"/>
    <property type="project" value="UniProtKB-KW"/>
</dbReference>
<dbReference type="InterPro" id="IPR010156">
    <property type="entry name" value="CRISPR-assoc_prot_Cas6"/>
</dbReference>
<dbReference type="GO" id="GO:0016788">
    <property type="term" value="F:hydrolase activity, acting on ester bonds"/>
    <property type="evidence" value="ECO:0007669"/>
    <property type="project" value="InterPro"/>
</dbReference>
<protein>
    <recommendedName>
        <fullName evidence="4">CRISPR-associated endoribonuclease</fullName>
    </recommendedName>
</protein>
<dbReference type="NCBIfam" id="TIGR01877">
    <property type="entry name" value="cas_cas6"/>
    <property type="match status" value="1"/>
</dbReference>
<evidence type="ECO:0000256" key="5">
    <source>
        <dbReference type="PIRSR" id="PIRSR005054-1"/>
    </source>
</evidence>
<dbReference type="PIRSF" id="PIRSF005054">
    <property type="entry name" value="PF1131"/>
    <property type="match status" value="1"/>
</dbReference>
<comment type="function">
    <text evidence="4">CRISPR (clustered regularly interspaced short palindromic repeat), is an adaptive immune system that provides protection against mobile genetic elements (viruses, transposable elements and conjugative plasmids). CRISPR clusters contain sequences complementary to antecedent mobile elements and target invading nucleic acids. CRISPR clusters are transcribed and processed into CRISPR RNA (crRNA).</text>
</comment>
<dbReference type="Gene3D" id="3.30.70.1900">
    <property type="match status" value="1"/>
</dbReference>
<dbReference type="OrthoDB" id="9797488at2"/>
<proteinExistence type="inferred from homology"/>
<evidence type="ECO:0000256" key="2">
    <source>
        <dbReference type="ARBA" id="ARBA00022884"/>
    </source>
</evidence>
<keyword evidence="2" id="KW-0694">RNA-binding</keyword>
<dbReference type="PANTHER" id="PTHR36984:SF1">
    <property type="entry name" value="CRISPR-ASSOCIATED ENDORIBONUCLEASE CAS6 1"/>
    <property type="match status" value="1"/>
</dbReference>
<name>A0A540V4S4_9BACL</name>
<dbReference type="EMBL" id="VIGD01000003">
    <property type="protein sequence ID" value="TQE91718.1"/>
    <property type="molecule type" value="Genomic_DNA"/>
</dbReference>
<dbReference type="PANTHER" id="PTHR36984">
    <property type="entry name" value="CRISPR-ASSOCIATED ENDORIBONUCLEASE CAS6 1"/>
    <property type="match status" value="1"/>
</dbReference>
<feature type="domain" description="CRISPR associated protein Cas6 C-terminal" evidence="7">
    <location>
        <begin position="128"/>
        <end position="249"/>
    </location>
</feature>
<organism evidence="8 9">
    <name type="scientific">Ureibacillus terrenus</name>
    <dbReference type="NCBI Taxonomy" id="118246"/>
    <lineage>
        <taxon>Bacteria</taxon>
        <taxon>Bacillati</taxon>
        <taxon>Bacillota</taxon>
        <taxon>Bacilli</taxon>
        <taxon>Bacillales</taxon>
        <taxon>Caryophanaceae</taxon>
        <taxon>Ureibacillus</taxon>
    </lineage>
</organism>
<dbReference type="Pfam" id="PF01881">
    <property type="entry name" value="Cas_Cas6_C"/>
    <property type="match status" value="1"/>
</dbReference>
<dbReference type="AlphaFoldDB" id="A0A540V4S4"/>
<evidence type="ECO:0000313" key="8">
    <source>
        <dbReference type="EMBL" id="TQE91718.1"/>
    </source>
</evidence>
<feature type="active site" description="Proton donor" evidence="6">
    <location>
        <position position="50"/>
    </location>
</feature>
<dbReference type="InterPro" id="IPR049435">
    <property type="entry name" value="Cas_Cas6_C"/>
</dbReference>
<sequence length="259" mass="30053">MIIIPAIHITFSLEKPLTVPVNYQHLLQAFVYKILPQKEATFLHEHGFQHQNRTYKLFVFSSLQSSNITYDKETRKLTFYDKLYLSISSIIPDIVEKTANFLLLSEDLEMNGVSLKVESLEFDKLDVQDSEIVVRALSPITVYSTFERRDGSKITHYFSPFDKVFEHLLEENFIRKYEAFYNKPFAEEGQVLSVEPIQVDSRDKVVTNYKSTWITGWKGIYRLKAKPEYLSFLLNTGLGSKNSLGFGMIRPNSTLPKRD</sequence>
<evidence type="ECO:0000256" key="4">
    <source>
        <dbReference type="PIRNR" id="PIRNR005054"/>
    </source>
</evidence>
<keyword evidence="9" id="KW-1185">Reference proteome</keyword>
<evidence type="ECO:0000256" key="6">
    <source>
        <dbReference type="PIRSR" id="PIRSR005054-50"/>
    </source>
</evidence>
<dbReference type="Gene3D" id="3.30.70.1890">
    <property type="match status" value="1"/>
</dbReference>
<reference evidence="8 9" key="1">
    <citation type="submission" date="2019-06" db="EMBL/GenBank/DDBJ databases">
        <title>Genome sequence of Ureibacillus terrenus.</title>
        <authorList>
            <person name="Maclea K.S."/>
            <person name="Simoes M."/>
        </authorList>
    </citation>
    <scope>NUCLEOTIDE SEQUENCE [LARGE SCALE GENOMIC DNA]</scope>
    <source>
        <strain evidence="8 9">ATCC BAA-384</strain>
    </source>
</reference>
<evidence type="ECO:0000313" key="9">
    <source>
        <dbReference type="Proteomes" id="UP000315753"/>
    </source>
</evidence>
<dbReference type="GO" id="GO:0003723">
    <property type="term" value="F:RNA binding"/>
    <property type="evidence" value="ECO:0007669"/>
    <property type="project" value="UniProtKB-KW"/>
</dbReference>
<feature type="site" description="Transition state stabilizer" evidence="5">
    <location>
        <position position="56"/>
    </location>
</feature>
<dbReference type="InterPro" id="IPR045747">
    <property type="entry name" value="CRISPR-assoc_prot_Cas6_N_sf"/>
</dbReference>
<evidence type="ECO:0000259" key="7">
    <source>
        <dbReference type="Pfam" id="PF01881"/>
    </source>
</evidence>
<dbReference type="Pfam" id="PF21350">
    <property type="entry name" value="Cas6_I-A"/>
    <property type="match status" value="1"/>
</dbReference>
<evidence type="ECO:0000256" key="1">
    <source>
        <dbReference type="ARBA" id="ARBA00005937"/>
    </source>
</evidence>
<gene>
    <name evidence="8" type="primary">cas6</name>
    <name evidence="8" type="ORF">FKZ59_03070</name>
</gene>
<comment type="similarity">
    <text evidence="1 4">Belongs to the CRISPR-associated protein Cas6/Cse3/CasE family.</text>
</comment>
<accession>A0A540V4S4</accession>
<feature type="active site" description="Proton acceptor" evidence="6">
    <location>
        <position position="32"/>
    </location>
</feature>
<dbReference type="RefSeq" id="WP_141601277.1">
    <property type="nucleotide sequence ID" value="NZ_VIGD01000003.1"/>
</dbReference>
<dbReference type="CDD" id="cd21140">
    <property type="entry name" value="Cas6_I-like"/>
    <property type="match status" value="1"/>
</dbReference>
<keyword evidence="3" id="KW-0051">Antiviral defense</keyword>